<gene>
    <name evidence="2" type="ORF">TWF970_006586</name>
</gene>
<keyword evidence="1" id="KW-1133">Transmembrane helix</keyword>
<sequence>MPGGPSPLKIKLLVLETGPNDHADFEPGGIRGRLDVLFGATSGWISTINVIRDALEHEIVFTHRTIVIPNISREAAATCLETVRSLADGLCNPKSSFSPRVVSKDVKNIRYMPCTSNQSDLQKHFNCNFVLLALRYTVGDVFFEDVDADAQCFLQRNPQKWFLGPLQVGVFLSDFLVLFDKLATLLPLEAVLTEGQPSDDLNKEVILLQVLKYGAKYALALRAACTVGIGDLDKDSIRRKFIEADTAVKRAMDNACSKLQELRNLDDDKFGDSVQEINRELAESIKASQTARGIATKESDRSVGNFLMCAGGGLIIIAVGSGILFYGPAVGGVLAIEYAGILVAEGLGFGGIAAGGGLAGLGAIISGMKIYNTNKYIKGLSDLHGRSIEIYAFLALVTLRRTGQLDDDDERFVEFALNYAGVFEGADVLGEWGQPGYTRSYADQTSRHLRQKLEKFKKLPAI</sequence>
<proteinExistence type="predicted"/>
<comment type="caution">
    <text evidence="2">The sequence shown here is derived from an EMBL/GenBank/DDBJ whole genome shotgun (WGS) entry which is preliminary data.</text>
</comment>
<evidence type="ECO:0000313" key="3">
    <source>
        <dbReference type="Proteomes" id="UP000474640"/>
    </source>
</evidence>
<dbReference type="EMBL" id="JAABOJ010000035">
    <property type="protein sequence ID" value="KAF3275975.1"/>
    <property type="molecule type" value="Genomic_DNA"/>
</dbReference>
<reference evidence="2 3" key="1">
    <citation type="submission" date="2020-01" db="EMBL/GenBank/DDBJ databases">
        <authorList>
            <person name="Palmer J.M."/>
        </authorList>
    </citation>
    <scope>NUCLEOTIDE SEQUENCE [LARGE SCALE GENOMIC DNA]</scope>
    <source>
        <strain evidence="2 3">TWF970</strain>
    </source>
</reference>
<name>A0A7C8R608_ORBOL</name>
<organism evidence="2 3">
    <name type="scientific">Orbilia oligospora</name>
    <name type="common">Nematode-trapping fungus</name>
    <name type="synonym">Arthrobotrys oligospora</name>
    <dbReference type="NCBI Taxonomy" id="2813651"/>
    <lineage>
        <taxon>Eukaryota</taxon>
        <taxon>Fungi</taxon>
        <taxon>Dikarya</taxon>
        <taxon>Ascomycota</taxon>
        <taxon>Pezizomycotina</taxon>
        <taxon>Orbiliomycetes</taxon>
        <taxon>Orbiliales</taxon>
        <taxon>Orbiliaceae</taxon>
        <taxon>Orbilia</taxon>
    </lineage>
</organism>
<keyword evidence="1" id="KW-0472">Membrane</keyword>
<dbReference type="AlphaFoldDB" id="A0A7C8R608"/>
<accession>A0A7C8R608</accession>
<keyword evidence="1" id="KW-0812">Transmembrane</keyword>
<dbReference type="OrthoDB" id="10405038at2759"/>
<evidence type="ECO:0000256" key="1">
    <source>
        <dbReference type="SAM" id="Phobius"/>
    </source>
</evidence>
<evidence type="ECO:0000313" key="2">
    <source>
        <dbReference type="EMBL" id="KAF3275975.1"/>
    </source>
</evidence>
<feature type="transmembrane region" description="Helical" evidence="1">
    <location>
        <begin position="306"/>
        <end position="326"/>
    </location>
</feature>
<dbReference type="Proteomes" id="UP000474640">
    <property type="component" value="Unassembled WGS sequence"/>
</dbReference>
<protein>
    <submittedName>
        <fullName evidence="2">Uncharacterized protein</fullName>
    </submittedName>
</protein>
<feature type="transmembrane region" description="Helical" evidence="1">
    <location>
        <begin position="338"/>
        <end position="365"/>
    </location>
</feature>